<sequence>AMGEDIKTDLAEKSAILETQKVLSYQKGPRKMDIDKLKNCPIVKAAAHLSTKLNDQERWSQINSMWLHVAKRMSEGTTYNIIGFITKKIVEEAREG</sequence>
<name>A0AA38G2C8_TAXCH</name>
<protein>
    <submittedName>
        <fullName evidence="1">Uncharacterized protein</fullName>
    </submittedName>
</protein>
<feature type="non-terminal residue" evidence="1">
    <location>
        <position position="1"/>
    </location>
</feature>
<feature type="non-terminal residue" evidence="1">
    <location>
        <position position="96"/>
    </location>
</feature>
<comment type="caution">
    <text evidence="1">The sequence shown here is derived from an EMBL/GenBank/DDBJ whole genome shotgun (WGS) entry which is preliminary data.</text>
</comment>
<evidence type="ECO:0000313" key="2">
    <source>
        <dbReference type="Proteomes" id="UP000824469"/>
    </source>
</evidence>
<organism evidence="1 2">
    <name type="scientific">Taxus chinensis</name>
    <name type="common">Chinese yew</name>
    <name type="synonym">Taxus wallichiana var. chinensis</name>
    <dbReference type="NCBI Taxonomy" id="29808"/>
    <lineage>
        <taxon>Eukaryota</taxon>
        <taxon>Viridiplantae</taxon>
        <taxon>Streptophyta</taxon>
        <taxon>Embryophyta</taxon>
        <taxon>Tracheophyta</taxon>
        <taxon>Spermatophyta</taxon>
        <taxon>Pinopsida</taxon>
        <taxon>Pinidae</taxon>
        <taxon>Conifers II</taxon>
        <taxon>Cupressales</taxon>
        <taxon>Taxaceae</taxon>
        <taxon>Taxus</taxon>
    </lineage>
</organism>
<evidence type="ECO:0000313" key="1">
    <source>
        <dbReference type="EMBL" id="KAH9313718.1"/>
    </source>
</evidence>
<proteinExistence type="predicted"/>
<dbReference type="AlphaFoldDB" id="A0AA38G2C8"/>
<keyword evidence="2" id="KW-1185">Reference proteome</keyword>
<accession>A0AA38G2C8</accession>
<reference evidence="1 2" key="1">
    <citation type="journal article" date="2021" name="Nat. Plants">
        <title>The Taxus genome provides insights into paclitaxel biosynthesis.</title>
        <authorList>
            <person name="Xiong X."/>
            <person name="Gou J."/>
            <person name="Liao Q."/>
            <person name="Li Y."/>
            <person name="Zhou Q."/>
            <person name="Bi G."/>
            <person name="Li C."/>
            <person name="Du R."/>
            <person name="Wang X."/>
            <person name="Sun T."/>
            <person name="Guo L."/>
            <person name="Liang H."/>
            <person name="Lu P."/>
            <person name="Wu Y."/>
            <person name="Zhang Z."/>
            <person name="Ro D.K."/>
            <person name="Shang Y."/>
            <person name="Huang S."/>
            <person name="Yan J."/>
        </authorList>
    </citation>
    <scope>NUCLEOTIDE SEQUENCE [LARGE SCALE GENOMIC DNA]</scope>
    <source>
        <strain evidence="1">Ta-2019</strain>
    </source>
</reference>
<dbReference type="Proteomes" id="UP000824469">
    <property type="component" value="Unassembled WGS sequence"/>
</dbReference>
<gene>
    <name evidence="1" type="ORF">KI387_022345</name>
</gene>
<dbReference type="EMBL" id="JAHRHJ020000005">
    <property type="protein sequence ID" value="KAH9313718.1"/>
    <property type="molecule type" value="Genomic_DNA"/>
</dbReference>